<feature type="signal peptide" evidence="1">
    <location>
        <begin position="1"/>
        <end position="20"/>
    </location>
</feature>
<dbReference type="RefSeq" id="WP_004818754.1">
    <property type="nucleotide sequence ID" value="NZ_KB849456.1"/>
</dbReference>
<dbReference type="AlphaFoldDB" id="N8X1D3"/>
<sequence length="174" mass="19775">MIKILSSTLLFCLVMTSVAAKSIDLTQAAKEDCVSDASCADGDQMTMATAEDSPAADDTESIKPLNEKYDLETGDEWKLIHQNSNTQFFESITTISDGNQLIQAWVKSVNPKRQYTINYYQVLCKDRTFTRLEQFKSQDDKNYKLVKKVEHYRQTQPFSQAGEILPVLQKLCQD</sequence>
<keyword evidence="1" id="KW-0732">Signal</keyword>
<evidence type="ECO:0000256" key="1">
    <source>
        <dbReference type="SAM" id="SignalP"/>
    </source>
</evidence>
<protein>
    <submittedName>
        <fullName evidence="2">Uncharacterized protein</fullName>
    </submittedName>
</protein>
<name>N8X1D3_ACIGI</name>
<evidence type="ECO:0000313" key="2">
    <source>
        <dbReference type="EMBL" id="ENV18031.1"/>
    </source>
</evidence>
<keyword evidence="3" id="KW-1185">Reference proteome</keyword>
<dbReference type="eggNOG" id="ENOG5031SHN">
    <property type="taxonomic scope" value="Bacteria"/>
</dbReference>
<evidence type="ECO:0000313" key="3">
    <source>
        <dbReference type="Proteomes" id="UP000013148"/>
    </source>
</evidence>
<organism evidence="2 3">
    <name type="scientific">Acinetobacter guillouiae NIPH 991</name>
    <dbReference type="NCBI Taxonomy" id="1217656"/>
    <lineage>
        <taxon>Bacteria</taxon>
        <taxon>Pseudomonadati</taxon>
        <taxon>Pseudomonadota</taxon>
        <taxon>Gammaproteobacteria</taxon>
        <taxon>Moraxellales</taxon>
        <taxon>Moraxellaceae</taxon>
        <taxon>Acinetobacter</taxon>
    </lineage>
</organism>
<feature type="chain" id="PRO_5004135470" evidence="1">
    <location>
        <begin position="21"/>
        <end position="174"/>
    </location>
</feature>
<proteinExistence type="predicted"/>
<reference evidence="2 3" key="1">
    <citation type="submission" date="2013-02" db="EMBL/GenBank/DDBJ databases">
        <title>The Genome Sequence of Acinetobacter guillouiae NIPH 991.</title>
        <authorList>
            <consortium name="The Broad Institute Genome Sequencing Platform"/>
            <consortium name="The Broad Institute Genome Sequencing Center for Infectious Disease"/>
            <person name="Cerqueira G."/>
            <person name="Feldgarden M."/>
            <person name="Courvalin P."/>
            <person name="Perichon B."/>
            <person name="Grillot-Courvalin C."/>
            <person name="Clermont D."/>
            <person name="Rocha E."/>
            <person name="Yoon E.-J."/>
            <person name="Nemec A."/>
            <person name="Walker B."/>
            <person name="Young S.K."/>
            <person name="Zeng Q."/>
            <person name="Gargeya S."/>
            <person name="Fitzgerald M."/>
            <person name="Haas B."/>
            <person name="Abouelleil A."/>
            <person name="Alvarado L."/>
            <person name="Arachchi H.M."/>
            <person name="Berlin A.M."/>
            <person name="Chapman S.B."/>
            <person name="Dewar J."/>
            <person name="Goldberg J."/>
            <person name="Griggs A."/>
            <person name="Gujja S."/>
            <person name="Hansen M."/>
            <person name="Howarth C."/>
            <person name="Imamovic A."/>
            <person name="Larimer J."/>
            <person name="McCowan C."/>
            <person name="Murphy C."/>
            <person name="Neiman D."/>
            <person name="Pearson M."/>
            <person name="Priest M."/>
            <person name="Roberts A."/>
            <person name="Saif S."/>
            <person name="Shea T."/>
            <person name="Sisk P."/>
            <person name="Sykes S."/>
            <person name="Wortman J."/>
            <person name="Nusbaum C."/>
            <person name="Birren B."/>
        </authorList>
    </citation>
    <scope>NUCLEOTIDE SEQUENCE [LARGE SCALE GENOMIC DNA]</scope>
    <source>
        <strain evidence="2 3">NIPH 991</strain>
    </source>
</reference>
<dbReference type="Proteomes" id="UP000013148">
    <property type="component" value="Unassembled WGS sequence"/>
</dbReference>
<dbReference type="PATRIC" id="fig|1217656.3.peg.1318"/>
<accession>N8X1D3</accession>
<comment type="caution">
    <text evidence="2">The sequence shown here is derived from an EMBL/GenBank/DDBJ whole genome shotgun (WGS) entry which is preliminary data.</text>
</comment>
<gene>
    <name evidence="2" type="ORF">F964_01350</name>
</gene>
<dbReference type="EMBL" id="APPJ01000009">
    <property type="protein sequence ID" value="ENV18031.1"/>
    <property type="molecule type" value="Genomic_DNA"/>
</dbReference>
<dbReference type="HOGENOM" id="CLU_1536796_0_0_6"/>